<dbReference type="Gene3D" id="2.40.160.50">
    <property type="entry name" value="membrane protein fhac: a member of the omp85/tpsb transporter family"/>
    <property type="match status" value="1"/>
</dbReference>
<keyword evidence="5" id="KW-0812">Transmembrane</keyword>
<dbReference type="InterPro" id="IPR000184">
    <property type="entry name" value="Bac_surfAg_D15"/>
</dbReference>
<sequence>MPNPNKKILNRSLLAVAIDDLLYVSRHGKTVLLGISCVFSTLSYAEDMVLSSPDSSLVDTAIEKHEQQQTQQIQDALQQQAENAQTDQQNLNTALQEFQTEAVYQLNDADIPPVDQNMLNEINQIAVEAQQEAKQQEQQLPTVQQAINAQKTDSSSQEAIFVAPQEQQAKVDQLMQELQADQIELPQFQASGSSEDPSNPQTSAMTETKKRGFFARLFRRGNDNNEQVEALPKINVTVTGTSSEPDEALLAENIDAKLSTFTVDAFEDFNVALPQIRNMATLAAQAVGYYESEFKFTKKDENDLVVDVKPKEPVTVKSQLIEFSGAGATRPAFQVISVVPDLNEGDVFNHGLYETTKNRISSAASDQGYFDAYWRMHDAKVTLPENTADISLKYETGERYVLNGVEFRMSDPDKPFPLRRSVLEKLVPFKEGDDYTSWRVSLLSNNLINSRYFNYALVNVIKPDPIDKPLELPDDVKEILQQSQAQQNDATTSENNDQVAVESQQVVDETVFAGAQDDQTLKTASDADTSQNDDENEQLKAKAREEKKIPVIVYLNADTLNNLETGIGYGTDTGVRLRTQYRRSIVNDRGHSFDANMELSQVRQSIDGRYMIPYKDPLNDYFNIVGGYEREVRGDIGQGVELDIESAVVGAERTIKRPLGEWQHNLSVRYRLDRITTKGDNIDYDDIPDAFKVISSDPEQESLLFGYEISRTNQDNRVNPTKGFRQFYRAEAGSKSLLTETDMAILSAGWRFIYSLGENADHQFVGRGDLGYIVTDNFDQVPYNLRYFAGGDQSIRGYDYKSLSPKEDDLLLGGQVLAVGSLEYNYQFKEGWRAAVFTDVGNAYDKDFKTETKYGVGLGLRWASPIGPIRIDVGAGISEDSIPIRLHFFIGPPL</sequence>
<evidence type="ECO:0000256" key="6">
    <source>
        <dbReference type="ARBA" id="ARBA00022729"/>
    </source>
</evidence>
<feature type="domain" description="POTRA" evidence="14">
    <location>
        <begin position="321"/>
        <end position="390"/>
    </location>
</feature>
<dbReference type="GO" id="GO:0009306">
    <property type="term" value="P:protein secretion"/>
    <property type="evidence" value="ECO:0007669"/>
    <property type="project" value="TreeGrafter"/>
</dbReference>
<organism evidence="16 17">
    <name type="scientific">Acinetobacter populi</name>
    <dbReference type="NCBI Taxonomy" id="1582270"/>
    <lineage>
        <taxon>Bacteria</taxon>
        <taxon>Pseudomonadati</taxon>
        <taxon>Pseudomonadota</taxon>
        <taxon>Gammaproteobacteria</taxon>
        <taxon>Moraxellales</taxon>
        <taxon>Moraxellaceae</taxon>
        <taxon>Acinetobacter</taxon>
    </lineage>
</organism>
<name>A0A1Z9YY11_9GAMM</name>
<feature type="coiled-coil region" evidence="11">
    <location>
        <begin position="67"/>
        <end position="146"/>
    </location>
</feature>
<accession>A0A1Z9YY11</accession>
<evidence type="ECO:0000256" key="12">
    <source>
        <dbReference type="SAM" id="MobiDB-lite"/>
    </source>
</evidence>
<feature type="compositionally biased region" description="Polar residues" evidence="12">
    <location>
        <begin position="517"/>
        <end position="530"/>
    </location>
</feature>
<dbReference type="PANTHER" id="PTHR12815">
    <property type="entry name" value="SORTING AND ASSEMBLY MACHINERY SAMM50 PROTEIN FAMILY MEMBER"/>
    <property type="match status" value="1"/>
</dbReference>
<keyword evidence="8" id="KW-0998">Cell outer membrane</keyword>
<evidence type="ECO:0000256" key="8">
    <source>
        <dbReference type="ARBA" id="ARBA00023237"/>
    </source>
</evidence>
<evidence type="ECO:0000256" key="9">
    <source>
        <dbReference type="ARBA" id="ARBA00033063"/>
    </source>
</evidence>
<reference evidence="16 17" key="1">
    <citation type="submission" date="2017-05" db="EMBL/GenBank/DDBJ databases">
        <title>Acinetobacter populi ANC 5415 (= PBJ7), whole genome shotgun sequencing project.</title>
        <authorList>
            <person name="Nemec A."/>
            <person name="Radolfova-Krizova L."/>
        </authorList>
    </citation>
    <scope>NUCLEOTIDE SEQUENCE [LARGE SCALE GENOMIC DNA]</scope>
    <source>
        <strain evidence="16 17">PBJ7</strain>
    </source>
</reference>
<gene>
    <name evidence="16" type="ORF">CAP51_10380</name>
</gene>
<evidence type="ECO:0000256" key="3">
    <source>
        <dbReference type="ARBA" id="ARBA00015419"/>
    </source>
</evidence>
<proteinExistence type="inferred from homology"/>
<dbReference type="GO" id="GO:0097347">
    <property type="term" value="C:TAM protein secretion complex"/>
    <property type="evidence" value="ECO:0007669"/>
    <property type="project" value="TreeGrafter"/>
</dbReference>
<evidence type="ECO:0000259" key="15">
    <source>
        <dbReference type="Pfam" id="PF17243"/>
    </source>
</evidence>
<evidence type="ECO:0000259" key="13">
    <source>
        <dbReference type="Pfam" id="PF01103"/>
    </source>
</evidence>
<keyword evidence="17" id="KW-1185">Reference proteome</keyword>
<keyword evidence="6" id="KW-0732">Signal</keyword>
<evidence type="ECO:0000256" key="11">
    <source>
        <dbReference type="SAM" id="Coils"/>
    </source>
</evidence>
<feature type="domain" description="Bacterial surface antigen (D15)" evidence="13">
    <location>
        <begin position="589"/>
        <end position="891"/>
    </location>
</feature>
<comment type="subunit">
    <text evidence="10">Interacts with TamB to form the translocation and assembly module (TAM).</text>
</comment>
<evidence type="ECO:0000256" key="4">
    <source>
        <dbReference type="ARBA" id="ARBA00022452"/>
    </source>
</evidence>
<evidence type="ECO:0000256" key="2">
    <source>
        <dbReference type="ARBA" id="ARBA00010248"/>
    </source>
</evidence>
<keyword evidence="7" id="KW-0472">Membrane</keyword>
<dbReference type="PANTHER" id="PTHR12815:SF47">
    <property type="entry name" value="TRANSLOCATION AND ASSEMBLY MODULE SUBUNIT TAMA"/>
    <property type="match status" value="1"/>
</dbReference>
<dbReference type="Pfam" id="PF01103">
    <property type="entry name" value="Omp85"/>
    <property type="match status" value="1"/>
</dbReference>
<evidence type="ECO:0000256" key="7">
    <source>
        <dbReference type="ARBA" id="ARBA00023136"/>
    </source>
</evidence>
<keyword evidence="4" id="KW-1134">Transmembrane beta strand</keyword>
<evidence type="ECO:0000259" key="14">
    <source>
        <dbReference type="Pfam" id="PF07244"/>
    </source>
</evidence>
<dbReference type="OrthoDB" id="9769707at2"/>
<dbReference type="InterPro" id="IPR039910">
    <property type="entry name" value="D15-like"/>
</dbReference>
<dbReference type="InterPro" id="IPR035243">
    <property type="entry name" value="TamA_POTRA_Dom_1"/>
</dbReference>
<evidence type="ECO:0000313" key="16">
    <source>
        <dbReference type="EMBL" id="OUY07086.1"/>
    </source>
</evidence>
<comment type="subcellular location">
    <subcellularLocation>
        <location evidence="1">Cell outer membrane</location>
    </subcellularLocation>
</comment>
<dbReference type="AlphaFoldDB" id="A0A1Z9YY11"/>
<feature type="region of interest" description="Disordered" evidence="12">
    <location>
        <begin position="513"/>
        <end position="542"/>
    </location>
</feature>
<dbReference type="InterPro" id="IPR010827">
    <property type="entry name" value="BamA/TamA_POTRA"/>
</dbReference>
<evidence type="ECO:0000313" key="17">
    <source>
        <dbReference type="Proteomes" id="UP000196536"/>
    </source>
</evidence>
<dbReference type="EMBL" id="NEXX01000003">
    <property type="protein sequence ID" value="OUY07086.1"/>
    <property type="molecule type" value="Genomic_DNA"/>
</dbReference>
<dbReference type="Proteomes" id="UP000196536">
    <property type="component" value="Unassembled WGS sequence"/>
</dbReference>
<comment type="similarity">
    <text evidence="2">Belongs to the TamA family.</text>
</comment>
<dbReference type="GO" id="GO:0009279">
    <property type="term" value="C:cell outer membrane"/>
    <property type="evidence" value="ECO:0007669"/>
    <property type="project" value="UniProtKB-SubCell"/>
</dbReference>
<evidence type="ECO:0000256" key="5">
    <source>
        <dbReference type="ARBA" id="ARBA00022692"/>
    </source>
</evidence>
<dbReference type="Gene3D" id="3.10.20.310">
    <property type="entry name" value="membrane protein fhac"/>
    <property type="match status" value="2"/>
</dbReference>
<protein>
    <recommendedName>
        <fullName evidence="3">Translocation and assembly module subunit TamA</fullName>
    </recommendedName>
    <alternativeName>
        <fullName evidence="9">Autotransporter assembly factor TamA</fullName>
    </alternativeName>
</protein>
<evidence type="ECO:0000256" key="10">
    <source>
        <dbReference type="ARBA" id="ARBA00093548"/>
    </source>
</evidence>
<dbReference type="Pfam" id="PF17243">
    <property type="entry name" value="POTRA_TamA_1"/>
    <property type="match status" value="1"/>
</dbReference>
<dbReference type="Pfam" id="PF07244">
    <property type="entry name" value="POTRA"/>
    <property type="match status" value="1"/>
</dbReference>
<comment type="caution">
    <text evidence="16">The sequence shown here is derived from an EMBL/GenBank/DDBJ whole genome shotgun (WGS) entry which is preliminary data.</text>
</comment>
<keyword evidence="11" id="KW-0175">Coiled coil</keyword>
<feature type="domain" description="TamA POTRA" evidence="15">
    <location>
        <begin position="249"/>
        <end position="310"/>
    </location>
</feature>
<evidence type="ECO:0000256" key="1">
    <source>
        <dbReference type="ARBA" id="ARBA00004442"/>
    </source>
</evidence>